<evidence type="ECO:0000313" key="2">
    <source>
        <dbReference type="Proteomes" id="UP001055879"/>
    </source>
</evidence>
<evidence type="ECO:0000313" key="1">
    <source>
        <dbReference type="EMBL" id="KAI3746650.1"/>
    </source>
</evidence>
<accession>A0ACB9DJN2</accession>
<dbReference type="EMBL" id="CM042049">
    <property type="protein sequence ID" value="KAI3746650.1"/>
    <property type="molecule type" value="Genomic_DNA"/>
</dbReference>
<organism evidence="1 2">
    <name type="scientific">Arctium lappa</name>
    <name type="common">Greater burdock</name>
    <name type="synonym">Lappa major</name>
    <dbReference type="NCBI Taxonomy" id="4217"/>
    <lineage>
        <taxon>Eukaryota</taxon>
        <taxon>Viridiplantae</taxon>
        <taxon>Streptophyta</taxon>
        <taxon>Embryophyta</taxon>
        <taxon>Tracheophyta</taxon>
        <taxon>Spermatophyta</taxon>
        <taxon>Magnoliopsida</taxon>
        <taxon>eudicotyledons</taxon>
        <taxon>Gunneridae</taxon>
        <taxon>Pentapetalae</taxon>
        <taxon>asterids</taxon>
        <taxon>campanulids</taxon>
        <taxon>Asterales</taxon>
        <taxon>Asteraceae</taxon>
        <taxon>Carduoideae</taxon>
        <taxon>Cardueae</taxon>
        <taxon>Arctiinae</taxon>
        <taxon>Arctium</taxon>
    </lineage>
</organism>
<gene>
    <name evidence="1" type="ORF">L6452_09089</name>
</gene>
<reference evidence="2" key="1">
    <citation type="journal article" date="2022" name="Mol. Ecol. Resour.">
        <title>The genomes of chicory, endive, great burdock and yacon provide insights into Asteraceae palaeo-polyploidization history and plant inulin production.</title>
        <authorList>
            <person name="Fan W."/>
            <person name="Wang S."/>
            <person name="Wang H."/>
            <person name="Wang A."/>
            <person name="Jiang F."/>
            <person name="Liu H."/>
            <person name="Zhao H."/>
            <person name="Xu D."/>
            <person name="Zhang Y."/>
        </authorList>
    </citation>
    <scope>NUCLEOTIDE SEQUENCE [LARGE SCALE GENOMIC DNA]</scope>
    <source>
        <strain evidence="2">cv. Niubang</strain>
    </source>
</reference>
<keyword evidence="2" id="KW-1185">Reference proteome</keyword>
<reference evidence="1 2" key="2">
    <citation type="journal article" date="2022" name="Mol. Ecol. Resour.">
        <title>The genomes of chicory, endive, great burdock and yacon provide insights into Asteraceae paleo-polyploidization history and plant inulin production.</title>
        <authorList>
            <person name="Fan W."/>
            <person name="Wang S."/>
            <person name="Wang H."/>
            <person name="Wang A."/>
            <person name="Jiang F."/>
            <person name="Liu H."/>
            <person name="Zhao H."/>
            <person name="Xu D."/>
            <person name="Zhang Y."/>
        </authorList>
    </citation>
    <scope>NUCLEOTIDE SEQUENCE [LARGE SCALE GENOMIC DNA]</scope>
    <source>
        <strain evidence="2">cv. Niubang</strain>
    </source>
</reference>
<dbReference type="Proteomes" id="UP001055879">
    <property type="component" value="Linkage Group LG03"/>
</dbReference>
<protein>
    <submittedName>
        <fullName evidence="1">Uncharacterized protein</fullName>
    </submittedName>
</protein>
<sequence>MDVGIPNKMPYEHLVQVNFDVKDDVMVISENELIFDFFAFAIEAKDPKKTLQKFNLLLFILIGVGACCPLVGM</sequence>
<proteinExistence type="predicted"/>
<comment type="caution">
    <text evidence="1">The sequence shown here is derived from an EMBL/GenBank/DDBJ whole genome shotgun (WGS) entry which is preliminary data.</text>
</comment>
<name>A0ACB9DJN2_ARCLA</name>